<evidence type="ECO:0000313" key="2">
    <source>
        <dbReference type="WBParaSite" id="nRc.2.0.1.t34761-RA"/>
    </source>
</evidence>
<proteinExistence type="predicted"/>
<name>A0A915K7T7_ROMCU</name>
<dbReference type="InterPro" id="IPR013083">
    <property type="entry name" value="Znf_RING/FYVE/PHD"/>
</dbReference>
<dbReference type="SUPFAM" id="SSF57903">
    <property type="entry name" value="FYVE/PHD zinc finger"/>
    <property type="match status" value="1"/>
</dbReference>
<protein>
    <submittedName>
        <fullName evidence="2">Uncharacterized protein</fullName>
    </submittedName>
</protein>
<accession>A0A915K7T7</accession>
<evidence type="ECO:0000313" key="1">
    <source>
        <dbReference type="Proteomes" id="UP000887565"/>
    </source>
</evidence>
<dbReference type="AlphaFoldDB" id="A0A915K7T7"/>
<organism evidence="1 2">
    <name type="scientific">Romanomermis culicivorax</name>
    <name type="common">Nematode worm</name>
    <dbReference type="NCBI Taxonomy" id="13658"/>
    <lineage>
        <taxon>Eukaryota</taxon>
        <taxon>Metazoa</taxon>
        <taxon>Ecdysozoa</taxon>
        <taxon>Nematoda</taxon>
        <taxon>Enoplea</taxon>
        <taxon>Dorylaimia</taxon>
        <taxon>Mermithida</taxon>
        <taxon>Mermithoidea</taxon>
        <taxon>Mermithidae</taxon>
        <taxon>Romanomermis</taxon>
    </lineage>
</organism>
<dbReference type="Gene3D" id="3.30.40.10">
    <property type="entry name" value="Zinc/RING finger domain, C3HC4 (zinc finger)"/>
    <property type="match status" value="1"/>
</dbReference>
<dbReference type="Proteomes" id="UP000887565">
    <property type="component" value="Unplaced"/>
</dbReference>
<sequence length="118" mass="13821">MDYLIYLCQEQWLQPSGTYRRLLHEKAEANKKYLPMFYPAEGNHPVEDYKIPTTRKHLESVMNMEYKTQETKKAPAVDISKAVPCYKCKANIHNNDNYSLVCYLCNSWAHTQCLMIPA</sequence>
<dbReference type="InterPro" id="IPR011011">
    <property type="entry name" value="Znf_FYVE_PHD"/>
</dbReference>
<dbReference type="WBParaSite" id="nRc.2.0.1.t34761-RA">
    <property type="protein sequence ID" value="nRc.2.0.1.t34761-RA"/>
    <property type="gene ID" value="nRc.2.0.1.g34761"/>
</dbReference>
<keyword evidence="1" id="KW-1185">Reference proteome</keyword>
<reference evidence="2" key="1">
    <citation type="submission" date="2022-11" db="UniProtKB">
        <authorList>
            <consortium name="WormBaseParasite"/>
        </authorList>
    </citation>
    <scope>IDENTIFICATION</scope>
</reference>